<proteinExistence type="predicted"/>
<name>A0ABQ7JL90_9FUNG</name>
<gene>
    <name evidence="1" type="ORF">BGZ96_002124</name>
</gene>
<accession>A0ABQ7JL90</accession>
<dbReference type="Proteomes" id="UP001194696">
    <property type="component" value="Unassembled WGS sequence"/>
</dbReference>
<protein>
    <submittedName>
        <fullName evidence="1">Uncharacterized protein</fullName>
    </submittedName>
</protein>
<organism evidence="1 2">
    <name type="scientific">Linnemannia gamsii</name>
    <dbReference type="NCBI Taxonomy" id="64522"/>
    <lineage>
        <taxon>Eukaryota</taxon>
        <taxon>Fungi</taxon>
        <taxon>Fungi incertae sedis</taxon>
        <taxon>Mucoromycota</taxon>
        <taxon>Mortierellomycotina</taxon>
        <taxon>Mortierellomycetes</taxon>
        <taxon>Mortierellales</taxon>
        <taxon>Mortierellaceae</taxon>
        <taxon>Linnemannia</taxon>
    </lineage>
</organism>
<evidence type="ECO:0000313" key="2">
    <source>
        <dbReference type="Proteomes" id="UP001194696"/>
    </source>
</evidence>
<comment type="caution">
    <text evidence="1">The sequence shown here is derived from an EMBL/GenBank/DDBJ whole genome shotgun (WGS) entry which is preliminary data.</text>
</comment>
<keyword evidence="2" id="KW-1185">Reference proteome</keyword>
<reference evidence="1 2" key="1">
    <citation type="journal article" date="2020" name="Fungal Divers.">
        <title>Resolving the Mortierellaceae phylogeny through synthesis of multi-gene phylogenetics and phylogenomics.</title>
        <authorList>
            <person name="Vandepol N."/>
            <person name="Liber J."/>
            <person name="Desiro A."/>
            <person name="Na H."/>
            <person name="Kennedy M."/>
            <person name="Barry K."/>
            <person name="Grigoriev I.V."/>
            <person name="Miller A.N."/>
            <person name="O'Donnell K."/>
            <person name="Stajich J.E."/>
            <person name="Bonito G."/>
        </authorList>
    </citation>
    <scope>NUCLEOTIDE SEQUENCE [LARGE SCALE GENOMIC DNA]</scope>
    <source>
        <strain evidence="1 2">AD045</strain>
    </source>
</reference>
<evidence type="ECO:0000313" key="1">
    <source>
        <dbReference type="EMBL" id="KAG0278998.1"/>
    </source>
</evidence>
<sequence>MATLSATKKLFIPQISSKDISLALPGITNRSRETAAELLEDNHNKYHAYFD</sequence>
<dbReference type="EMBL" id="JAAAIM010001390">
    <property type="protein sequence ID" value="KAG0278998.1"/>
    <property type="molecule type" value="Genomic_DNA"/>
</dbReference>
<feature type="non-terminal residue" evidence="1">
    <location>
        <position position="51"/>
    </location>
</feature>